<dbReference type="InterPro" id="IPR012258">
    <property type="entry name" value="Acyl-CoA_oxidase"/>
</dbReference>
<evidence type="ECO:0000256" key="12">
    <source>
        <dbReference type="ARBA" id="ARBA00023140"/>
    </source>
</evidence>
<dbReference type="GO" id="GO:0003997">
    <property type="term" value="F:acyl-CoA oxidase activity"/>
    <property type="evidence" value="ECO:0007669"/>
    <property type="project" value="InterPro"/>
</dbReference>
<evidence type="ECO:0000256" key="15">
    <source>
        <dbReference type="PIRSR" id="PIRSR000168-2"/>
    </source>
</evidence>
<gene>
    <name evidence="21" type="primary">LOC109483068</name>
</gene>
<feature type="binding site" evidence="15">
    <location>
        <position position="186"/>
    </location>
    <ligand>
        <name>FAD</name>
        <dbReference type="ChEBI" id="CHEBI:57692"/>
    </ligand>
</feature>
<dbReference type="Gene3D" id="1.10.540.10">
    <property type="entry name" value="Acyl-CoA dehydrogenase/oxidase, N-terminal domain"/>
    <property type="match status" value="1"/>
</dbReference>
<keyword evidence="10" id="KW-0560">Oxidoreductase</keyword>
<dbReference type="FunFam" id="2.40.110.10:FF:000003">
    <property type="entry name" value="Acyl-coenzyme A oxidase"/>
    <property type="match status" value="1"/>
</dbReference>
<protein>
    <recommendedName>
        <fullName evidence="13">Acyl-coenzyme A oxidase</fullName>
    </recommendedName>
</protein>
<feature type="domain" description="Acyl-CoA oxidase C-alpha1" evidence="19">
    <location>
        <begin position="283"/>
        <end position="444"/>
    </location>
</feature>
<evidence type="ECO:0000259" key="18">
    <source>
        <dbReference type="Pfam" id="PF14749"/>
    </source>
</evidence>
<dbReference type="InterPro" id="IPR034171">
    <property type="entry name" value="ACO"/>
</dbReference>
<comment type="subcellular location">
    <subcellularLocation>
        <location evidence="2">Peroxisome</location>
    </subcellularLocation>
</comment>
<dbReference type="FunFam" id="1.10.540.10:FF:000006">
    <property type="entry name" value="Acyl-coenzyme A oxidase"/>
    <property type="match status" value="1"/>
</dbReference>
<evidence type="ECO:0000256" key="5">
    <source>
        <dbReference type="ARBA" id="ARBA00022630"/>
    </source>
</evidence>
<comment type="similarity">
    <text evidence="4 13">Belongs to the acyl-CoA oxidase family.</text>
</comment>
<dbReference type="Pfam" id="PF22924">
    <property type="entry name" value="ACOX_C_alpha1"/>
    <property type="match status" value="1"/>
</dbReference>
<dbReference type="GO" id="GO:0055088">
    <property type="term" value="P:lipid homeostasis"/>
    <property type="evidence" value="ECO:0007669"/>
    <property type="project" value="TreeGrafter"/>
</dbReference>
<dbReference type="CDD" id="cd01150">
    <property type="entry name" value="AXO"/>
    <property type="match status" value="1"/>
</dbReference>
<evidence type="ECO:0000256" key="11">
    <source>
        <dbReference type="ARBA" id="ARBA00023098"/>
    </source>
</evidence>
<evidence type="ECO:0000313" key="20">
    <source>
        <dbReference type="Proteomes" id="UP000515135"/>
    </source>
</evidence>
<evidence type="ECO:0000256" key="9">
    <source>
        <dbReference type="ARBA" id="ARBA00022840"/>
    </source>
</evidence>
<dbReference type="Pfam" id="PF14749">
    <property type="entry name" value="Acyl-CoA_ox_N"/>
    <property type="match status" value="1"/>
</dbReference>
<dbReference type="GO" id="GO:0071949">
    <property type="term" value="F:FAD binding"/>
    <property type="evidence" value="ECO:0007669"/>
    <property type="project" value="InterPro"/>
</dbReference>
<dbReference type="KEGG" id="bbel:109483068"/>
<dbReference type="SUPFAM" id="SSF47203">
    <property type="entry name" value="Acyl-CoA dehydrogenase C-terminal domain-like"/>
    <property type="match status" value="2"/>
</dbReference>
<organism evidence="20 21">
    <name type="scientific">Branchiostoma belcheri</name>
    <name type="common">Amphioxus</name>
    <dbReference type="NCBI Taxonomy" id="7741"/>
    <lineage>
        <taxon>Eukaryota</taxon>
        <taxon>Metazoa</taxon>
        <taxon>Chordata</taxon>
        <taxon>Cephalochordata</taxon>
        <taxon>Leptocardii</taxon>
        <taxon>Amphioxiformes</taxon>
        <taxon>Branchiostomatidae</taxon>
        <taxon>Branchiostoma</taxon>
    </lineage>
</organism>
<keyword evidence="20" id="KW-1185">Reference proteome</keyword>
<dbReference type="FunFam" id="1.20.140.10:FF:000005">
    <property type="entry name" value="Acyl-coenzyme A oxidase"/>
    <property type="match status" value="1"/>
</dbReference>
<dbReference type="PANTHER" id="PTHR10909:SF392">
    <property type="entry name" value="ACYL-COENZYME A OXIDASE"/>
    <property type="match status" value="1"/>
</dbReference>
<dbReference type="GO" id="GO:0005777">
    <property type="term" value="C:peroxisome"/>
    <property type="evidence" value="ECO:0007669"/>
    <property type="project" value="UniProtKB-SubCell"/>
</dbReference>
<evidence type="ECO:0000256" key="16">
    <source>
        <dbReference type="SAM" id="MobiDB-lite"/>
    </source>
</evidence>
<dbReference type="FunFam" id="1.20.140.10:FF:000013">
    <property type="entry name" value="Acyl-coenzyme A oxidase"/>
    <property type="match status" value="1"/>
</dbReference>
<feature type="region of interest" description="Disordered" evidence="16">
    <location>
        <begin position="1"/>
        <end position="20"/>
    </location>
</feature>
<keyword evidence="11" id="KW-0443">Lipid metabolism</keyword>
<evidence type="ECO:0000256" key="10">
    <source>
        <dbReference type="ARBA" id="ARBA00023002"/>
    </source>
</evidence>
<evidence type="ECO:0000256" key="6">
    <source>
        <dbReference type="ARBA" id="ARBA00022741"/>
    </source>
</evidence>
<evidence type="ECO:0000313" key="21">
    <source>
        <dbReference type="RefSeq" id="XP_019641589.1"/>
    </source>
</evidence>
<dbReference type="InterPro" id="IPR009100">
    <property type="entry name" value="AcylCoA_DH/oxidase_NM_dom_sf"/>
</dbReference>
<dbReference type="InterPro" id="IPR002655">
    <property type="entry name" value="Acyl-CoA_oxidase_C"/>
</dbReference>
<feature type="active site" description="Proton acceptor" evidence="14">
    <location>
        <position position="429"/>
    </location>
</feature>
<dbReference type="AlphaFoldDB" id="A0A6P5A5N5"/>
<dbReference type="InterPro" id="IPR037069">
    <property type="entry name" value="AcylCoA_DH/ox_N_sf"/>
</dbReference>
<evidence type="ECO:0000256" key="3">
    <source>
        <dbReference type="ARBA" id="ARBA00004846"/>
    </source>
</evidence>
<dbReference type="Pfam" id="PF01756">
    <property type="entry name" value="ACOX"/>
    <property type="match status" value="1"/>
</dbReference>
<name>A0A6P5A5N5_BRABE</name>
<evidence type="ECO:0000256" key="8">
    <source>
        <dbReference type="ARBA" id="ARBA00022832"/>
    </source>
</evidence>
<evidence type="ECO:0000256" key="1">
    <source>
        <dbReference type="ARBA" id="ARBA00001974"/>
    </source>
</evidence>
<dbReference type="GO" id="GO:0033540">
    <property type="term" value="P:fatty acid beta-oxidation using acyl-CoA oxidase"/>
    <property type="evidence" value="ECO:0007669"/>
    <property type="project" value="InterPro"/>
</dbReference>
<evidence type="ECO:0000256" key="13">
    <source>
        <dbReference type="PIRNR" id="PIRNR000168"/>
    </source>
</evidence>
<dbReference type="Gene3D" id="2.40.110.10">
    <property type="entry name" value="Butyryl-CoA Dehydrogenase, subunit A, domain 2"/>
    <property type="match status" value="1"/>
</dbReference>
<keyword evidence="5 13" id="KW-0285">Flavoprotein</keyword>
<dbReference type="PANTHER" id="PTHR10909">
    <property type="entry name" value="ELECTRON TRANSPORT OXIDOREDUCTASE"/>
    <property type="match status" value="1"/>
</dbReference>
<dbReference type="SUPFAM" id="SSF56645">
    <property type="entry name" value="Acyl-CoA dehydrogenase NM domain-like"/>
    <property type="match status" value="1"/>
</dbReference>
<comment type="pathway">
    <text evidence="3">Lipid metabolism; peroxisomal fatty acid beta-oxidation.</text>
</comment>
<proteinExistence type="inferred from homology"/>
<feature type="compositionally biased region" description="Basic and acidic residues" evidence="16">
    <location>
        <begin position="1"/>
        <end position="19"/>
    </location>
</feature>
<feature type="domain" description="Acyl-coenzyme A oxidase N-terminal" evidence="18">
    <location>
        <begin position="23"/>
        <end position="141"/>
    </location>
</feature>
<comment type="cofactor">
    <cofactor evidence="1">
        <name>FAD</name>
        <dbReference type="ChEBI" id="CHEBI:57692"/>
    </cofactor>
</comment>
<dbReference type="InterPro" id="IPR036250">
    <property type="entry name" value="AcylCo_DH-like_C"/>
</dbReference>
<evidence type="ECO:0000259" key="17">
    <source>
        <dbReference type="Pfam" id="PF01756"/>
    </source>
</evidence>
<evidence type="ECO:0000256" key="14">
    <source>
        <dbReference type="PIRSR" id="PIRSR000168-1"/>
    </source>
</evidence>
<keyword evidence="8" id="KW-0276">Fatty acid metabolism</keyword>
<dbReference type="Gene3D" id="1.20.140.10">
    <property type="entry name" value="Butyryl-CoA Dehydrogenase, subunit A, domain 3"/>
    <property type="match status" value="2"/>
</dbReference>
<evidence type="ECO:0000256" key="7">
    <source>
        <dbReference type="ARBA" id="ARBA00022827"/>
    </source>
</evidence>
<sequence length="668" mass="74622">MSSAKRTEMNPDLQKERDGASFNPYSLTCLLHAGEENVERKRELERLAFDDPELQHEDLSFLSRDERYTLGLKKTIRFLNKCWDLDITGIQDVNTYRRAVFRGMLEPLSVHYGMFLPTLLSQATEAQQDKWFSQALNYAIIGTYAQTEMGHGTFLRGLETTATYDPKTEEFVLHSPTLSSAKWWPGGLGKSSNHALVLAQLYTQGQCYGMHPFIVQLRSTEDHTPLPGITIGDIGPKFGFDEVDNGFLMMDHVRIPRENMLMKHSQVLPDGTYVKPRNSKLAYGTMMLVRSYIVSDAAQSLCRACTVAVRYSCVRRQSEIKPGAPEPQVLDYQTQQYKLFPLLSAAYAFYFASHYMMDTYFQLSGNISQGDLSQLPEIHALSAGLKAFTTAVMSSGIDTCRMACGGHGYSHASGLPLLFANATPACTYEGENTVMFLQTARYLVKCYGASKTNEKLSGTVAYLSRVQTAAVSGKGARDLLDLEELVGAYQHRAARLVGMAANQLQAHTKAGKSPEDAWNSCSVQLVKCAQAHCHFFVVRNFVDTVRTADVDPASRAVLTTLCQLYAIHGIIQNSGDFLEDTYLTGQELQQVNSHLASLLAKVRPDAVALVDAFDIPDEILQSVLGRYDGNVYENLYEWAKKSPLNKSQVHESYHKYLRPFLQQNRAKL</sequence>
<dbReference type="InterPro" id="IPR046373">
    <property type="entry name" value="Acyl-CoA_Oxase/DH_mid-dom_sf"/>
</dbReference>
<keyword evidence="6" id="KW-0547">Nucleotide-binding</keyword>
<keyword evidence="7 13" id="KW-0274">FAD</keyword>
<evidence type="ECO:0000259" key="19">
    <source>
        <dbReference type="Pfam" id="PF22924"/>
    </source>
</evidence>
<evidence type="ECO:0000256" key="2">
    <source>
        <dbReference type="ARBA" id="ARBA00004275"/>
    </source>
</evidence>
<dbReference type="Proteomes" id="UP000515135">
    <property type="component" value="Unplaced"/>
</dbReference>
<keyword evidence="12" id="KW-0576">Peroxisome</keyword>
<evidence type="ECO:0000256" key="4">
    <source>
        <dbReference type="ARBA" id="ARBA00006288"/>
    </source>
</evidence>
<dbReference type="GO" id="GO:0005524">
    <property type="term" value="F:ATP binding"/>
    <property type="evidence" value="ECO:0007669"/>
    <property type="project" value="UniProtKB-KW"/>
</dbReference>
<accession>A0A6P5A5N5</accession>
<feature type="domain" description="Acyl-CoA oxidase C-terminal" evidence="17">
    <location>
        <begin position="481"/>
        <end position="662"/>
    </location>
</feature>
<dbReference type="GeneID" id="109483068"/>
<dbReference type="RefSeq" id="XP_019641589.1">
    <property type="nucleotide sequence ID" value="XM_019786030.1"/>
</dbReference>
<reference evidence="21" key="1">
    <citation type="submission" date="2025-08" db="UniProtKB">
        <authorList>
            <consortium name="RefSeq"/>
        </authorList>
    </citation>
    <scope>IDENTIFICATION</scope>
    <source>
        <tissue evidence="21">Gonad</tissue>
    </source>
</reference>
<dbReference type="InterPro" id="IPR029320">
    <property type="entry name" value="Acyl-CoA_ox_N"/>
</dbReference>
<dbReference type="InterPro" id="IPR055060">
    <property type="entry name" value="ACOX_C_alpha1"/>
</dbReference>
<keyword evidence="9" id="KW-0067">ATP-binding</keyword>
<dbReference type="PIRSF" id="PIRSF000168">
    <property type="entry name" value="Acyl-CoA_oxidase"/>
    <property type="match status" value="1"/>
</dbReference>
<feature type="binding site" evidence="15">
    <location>
        <position position="147"/>
    </location>
    <ligand>
        <name>FAD</name>
        <dbReference type="ChEBI" id="CHEBI:57692"/>
    </ligand>
</feature>
<dbReference type="OrthoDB" id="538336at2759"/>
<dbReference type="GO" id="GO:0005504">
    <property type="term" value="F:fatty acid binding"/>
    <property type="evidence" value="ECO:0007669"/>
    <property type="project" value="InterPro"/>
</dbReference>